<protein>
    <submittedName>
        <fullName evidence="10">Uncharacterized protein</fullName>
    </submittedName>
</protein>
<dbReference type="GO" id="GO:0089718">
    <property type="term" value="P:amino acid import across plasma membrane"/>
    <property type="evidence" value="ECO:0007669"/>
    <property type="project" value="TreeGrafter"/>
</dbReference>
<keyword evidence="8" id="KW-0479">Metal-binding</keyword>
<comment type="similarity">
    <text evidence="2">Belongs to the sodium:neurotransmitter symporter (SNF) (TC 2.A.22) family.</text>
</comment>
<feature type="transmembrane region" description="Helical" evidence="9">
    <location>
        <begin position="138"/>
        <end position="159"/>
    </location>
</feature>
<organism evidence="10 11">
    <name type="scientific">Amblyomma americanum</name>
    <name type="common">Lone star tick</name>
    <dbReference type="NCBI Taxonomy" id="6943"/>
    <lineage>
        <taxon>Eukaryota</taxon>
        <taxon>Metazoa</taxon>
        <taxon>Ecdysozoa</taxon>
        <taxon>Arthropoda</taxon>
        <taxon>Chelicerata</taxon>
        <taxon>Arachnida</taxon>
        <taxon>Acari</taxon>
        <taxon>Parasitiformes</taxon>
        <taxon>Ixodida</taxon>
        <taxon>Ixodoidea</taxon>
        <taxon>Ixodidae</taxon>
        <taxon>Amblyomminae</taxon>
        <taxon>Amblyomma</taxon>
    </lineage>
</organism>
<keyword evidence="7 9" id="KW-0472">Membrane</keyword>
<dbReference type="Pfam" id="PF00209">
    <property type="entry name" value="SNF"/>
    <property type="match status" value="1"/>
</dbReference>
<dbReference type="AlphaFoldDB" id="A0AAQ4F3H2"/>
<evidence type="ECO:0000256" key="3">
    <source>
        <dbReference type="ARBA" id="ARBA00022448"/>
    </source>
</evidence>
<accession>A0AAQ4F3H2</accession>
<proteinExistence type="inferred from homology"/>
<keyword evidence="3" id="KW-0813">Transport</keyword>
<dbReference type="GO" id="GO:0015179">
    <property type="term" value="F:L-amino acid transmembrane transporter activity"/>
    <property type="evidence" value="ECO:0007669"/>
    <property type="project" value="TreeGrafter"/>
</dbReference>
<dbReference type="PANTHER" id="PTHR11616">
    <property type="entry name" value="SODIUM/CHLORIDE DEPENDENT TRANSPORTER"/>
    <property type="match status" value="1"/>
</dbReference>
<comment type="caution">
    <text evidence="10">The sequence shown here is derived from an EMBL/GenBank/DDBJ whole genome shotgun (WGS) entry which is preliminary data.</text>
</comment>
<dbReference type="PROSITE" id="PS50267">
    <property type="entry name" value="NA_NEUROTRAN_SYMP_3"/>
    <property type="match status" value="1"/>
</dbReference>
<dbReference type="GO" id="GO:0046872">
    <property type="term" value="F:metal ion binding"/>
    <property type="evidence" value="ECO:0007669"/>
    <property type="project" value="UniProtKB-KW"/>
</dbReference>
<feature type="transmembrane region" description="Helical" evidence="9">
    <location>
        <begin position="36"/>
        <end position="57"/>
    </location>
</feature>
<dbReference type="SUPFAM" id="SSF161070">
    <property type="entry name" value="SNF-like"/>
    <property type="match status" value="1"/>
</dbReference>
<evidence type="ECO:0000256" key="9">
    <source>
        <dbReference type="SAM" id="Phobius"/>
    </source>
</evidence>
<gene>
    <name evidence="10" type="ORF">V5799_017364</name>
</gene>
<dbReference type="EMBL" id="JARKHS020007807">
    <property type="protein sequence ID" value="KAK8781295.1"/>
    <property type="molecule type" value="Genomic_DNA"/>
</dbReference>
<keyword evidence="4 9" id="KW-0812">Transmembrane</keyword>
<feature type="transmembrane region" description="Helical" evidence="9">
    <location>
        <begin position="6"/>
        <end position="24"/>
    </location>
</feature>
<keyword evidence="6 9" id="KW-1133">Transmembrane helix</keyword>
<feature type="transmembrane region" description="Helical" evidence="9">
    <location>
        <begin position="97"/>
        <end position="117"/>
    </location>
</feature>
<sequence>MEAAVQALMSFSVGHGAILVLSSFSDFSNPMPRAVLLVSVIDVATCLVACAAVHAMVGHLAALLDVPIQGALPATSRLGMAFAAVPEALVRMAKPGLWAFAFFLALYLLGLTASVVLTEVVLSSLSDQFNGLREMRTICSLVFCIACFVVGLPICTHVREMPM</sequence>
<dbReference type="InterPro" id="IPR000175">
    <property type="entry name" value="Na/ntran_symport"/>
</dbReference>
<evidence type="ECO:0000256" key="8">
    <source>
        <dbReference type="PIRSR" id="PIRSR600175-1"/>
    </source>
</evidence>
<keyword evidence="5" id="KW-0769">Symport</keyword>
<evidence type="ECO:0000313" key="11">
    <source>
        <dbReference type="Proteomes" id="UP001321473"/>
    </source>
</evidence>
<keyword evidence="8" id="KW-0915">Sodium</keyword>
<evidence type="ECO:0000256" key="7">
    <source>
        <dbReference type="ARBA" id="ARBA00023136"/>
    </source>
</evidence>
<evidence type="ECO:0000256" key="2">
    <source>
        <dbReference type="ARBA" id="ARBA00006459"/>
    </source>
</evidence>
<dbReference type="Proteomes" id="UP001321473">
    <property type="component" value="Unassembled WGS sequence"/>
</dbReference>
<comment type="subcellular location">
    <subcellularLocation>
        <location evidence="1">Membrane</location>
        <topology evidence="1">Multi-pass membrane protein</topology>
    </subcellularLocation>
</comment>
<evidence type="ECO:0000256" key="6">
    <source>
        <dbReference type="ARBA" id="ARBA00022989"/>
    </source>
</evidence>
<name>A0AAQ4F3H2_AMBAM</name>
<dbReference type="GO" id="GO:0005886">
    <property type="term" value="C:plasma membrane"/>
    <property type="evidence" value="ECO:0007669"/>
    <property type="project" value="TreeGrafter"/>
</dbReference>
<evidence type="ECO:0000256" key="4">
    <source>
        <dbReference type="ARBA" id="ARBA00022692"/>
    </source>
</evidence>
<keyword evidence="11" id="KW-1185">Reference proteome</keyword>
<dbReference type="PANTHER" id="PTHR11616:SF236">
    <property type="entry name" value="TRANSPORTER"/>
    <property type="match status" value="1"/>
</dbReference>
<evidence type="ECO:0000313" key="10">
    <source>
        <dbReference type="EMBL" id="KAK8781295.1"/>
    </source>
</evidence>
<reference evidence="10 11" key="1">
    <citation type="journal article" date="2023" name="Arcadia Sci">
        <title>De novo assembly of a long-read Amblyomma americanum tick genome.</title>
        <authorList>
            <person name="Chou S."/>
            <person name="Poskanzer K.E."/>
            <person name="Rollins M."/>
            <person name="Thuy-Boun P.S."/>
        </authorList>
    </citation>
    <scope>NUCLEOTIDE SEQUENCE [LARGE SCALE GENOMIC DNA]</scope>
    <source>
        <strain evidence="10">F_SG_1</strain>
        <tissue evidence="10">Salivary glands</tissue>
    </source>
</reference>
<dbReference type="GO" id="GO:0015187">
    <property type="term" value="F:glycine transmembrane transporter activity"/>
    <property type="evidence" value="ECO:0007669"/>
    <property type="project" value="TreeGrafter"/>
</dbReference>
<evidence type="ECO:0000256" key="1">
    <source>
        <dbReference type="ARBA" id="ARBA00004141"/>
    </source>
</evidence>
<feature type="binding site" evidence="8">
    <location>
        <position position="109"/>
    </location>
    <ligand>
        <name>Na(+)</name>
        <dbReference type="ChEBI" id="CHEBI:29101"/>
        <label>1</label>
    </ligand>
</feature>
<dbReference type="InterPro" id="IPR037272">
    <property type="entry name" value="SNS_sf"/>
</dbReference>
<feature type="binding site" evidence="8">
    <location>
        <position position="10"/>
    </location>
    <ligand>
        <name>Na(+)</name>
        <dbReference type="ChEBI" id="CHEBI:29101"/>
        <label>1</label>
    </ligand>
</feature>
<evidence type="ECO:0000256" key="5">
    <source>
        <dbReference type="ARBA" id="ARBA00022847"/>
    </source>
</evidence>
<dbReference type="GO" id="GO:0005283">
    <property type="term" value="F:amino acid:sodium symporter activity"/>
    <property type="evidence" value="ECO:0007669"/>
    <property type="project" value="TreeGrafter"/>
</dbReference>